<evidence type="ECO:0000256" key="1">
    <source>
        <dbReference type="SAM" id="Phobius"/>
    </source>
</evidence>
<dbReference type="eggNOG" id="ENOG5032DVE">
    <property type="taxonomic scope" value="Bacteria"/>
</dbReference>
<feature type="transmembrane region" description="Helical" evidence="1">
    <location>
        <begin position="26"/>
        <end position="52"/>
    </location>
</feature>
<keyword evidence="1" id="KW-0472">Membrane</keyword>
<evidence type="ECO:0000313" key="3">
    <source>
        <dbReference type="Proteomes" id="UP000008888"/>
    </source>
</evidence>
<protein>
    <submittedName>
        <fullName evidence="2">Uncharacterized protein</fullName>
    </submittedName>
</protein>
<dbReference type="KEGG" id="mmt:Metme_4531"/>
<accession>G0A5L3</accession>
<dbReference type="Proteomes" id="UP000008888">
    <property type="component" value="Chromosome"/>
</dbReference>
<reference evidence="3" key="3">
    <citation type="submission" date="2011-05" db="EMBL/GenBank/DDBJ databases">
        <title>Complete sequence of Methylomonas methanica MC09.</title>
        <authorList>
            <consortium name="US DOE Joint Genome Institute"/>
            <person name="Lucas S."/>
            <person name="Han J."/>
            <person name="Lapidus A."/>
            <person name="Cheng J.-F."/>
            <person name="Goodwin L."/>
            <person name="Pitluck S."/>
            <person name="Peters L."/>
            <person name="Mikhailova N."/>
            <person name="Teshima H."/>
            <person name="Han C."/>
            <person name="Tapia R."/>
            <person name="Land M."/>
            <person name="Hauser L."/>
            <person name="Kyrpides N."/>
            <person name="Ivanova N."/>
            <person name="Pagani I."/>
            <person name="Stein L."/>
            <person name="Woyke T."/>
        </authorList>
    </citation>
    <scope>NUCLEOTIDE SEQUENCE [LARGE SCALE GENOMIC DNA]</scope>
    <source>
        <strain evidence="3">MC09</strain>
    </source>
</reference>
<evidence type="ECO:0000313" key="2">
    <source>
        <dbReference type="EMBL" id="AEG02870.1"/>
    </source>
</evidence>
<dbReference type="HOGENOM" id="CLU_1842781_0_0_6"/>
<proteinExistence type="predicted"/>
<keyword evidence="3" id="KW-1185">Reference proteome</keyword>
<keyword evidence="1" id="KW-0812">Transmembrane</keyword>
<dbReference type="EMBL" id="CP002738">
    <property type="protein sequence ID" value="AEG02870.1"/>
    <property type="molecule type" value="Genomic_DNA"/>
</dbReference>
<name>G0A5L3_METMM</name>
<feature type="transmembrane region" description="Helical" evidence="1">
    <location>
        <begin position="84"/>
        <end position="104"/>
    </location>
</feature>
<dbReference type="AlphaFoldDB" id="G0A5L3"/>
<organism evidence="2 3">
    <name type="scientific">Methylomonas methanica (strain DSM 25384 / MC09)</name>
    <dbReference type="NCBI Taxonomy" id="857087"/>
    <lineage>
        <taxon>Bacteria</taxon>
        <taxon>Pseudomonadati</taxon>
        <taxon>Pseudomonadota</taxon>
        <taxon>Gammaproteobacteria</taxon>
        <taxon>Methylococcales</taxon>
        <taxon>Methylococcaceae</taxon>
        <taxon>Methylomonas</taxon>
    </lineage>
</organism>
<sequence>MIGGIVMVLTVIWVYQSLMKAKKSNVLMWVAGCAALFFASEFMAQIFCIEIIDALGGKDIGSEYDPSLVDVRDRKTSEGAGGSFMPVVCELLPSILAFLLVAVVRTQFVLKEALTPANLFSGIKEMFQSIKNSFKTSGN</sequence>
<reference key="2">
    <citation type="submission" date="2011-05" db="EMBL/GenBank/DDBJ databases">
        <title>Complete genome sequence of the aerobic marine methanotroph Methylomonas methanica MC09.</title>
        <authorList>
            <person name="Boden R."/>
            <person name="Cunliffe M."/>
            <person name="Scanlan J."/>
            <person name="Moussard H."/>
            <person name="Kits K.D."/>
            <person name="Klotz M."/>
            <person name="Jetten M."/>
            <person name="Vuilleumier S."/>
            <person name="Han J."/>
            <person name="Peters L."/>
            <person name="Mikhailova N."/>
            <person name="Teshima H."/>
            <person name="Tapia R."/>
            <person name="Kyrpides N."/>
            <person name="Ivanova N."/>
            <person name="Pagani I."/>
            <person name="Cheng J.-F."/>
            <person name="Goodwin L."/>
            <person name="Han C."/>
            <person name="Hauser L."/>
            <person name="Land M."/>
            <person name="Lapidus A."/>
            <person name="Lucas S."/>
            <person name="Pitluck S."/>
            <person name="Woyke T."/>
            <person name="Stein L.Y."/>
            <person name="Murrell C."/>
        </authorList>
    </citation>
    <scope>NUCLEOTIDE SEQUENCE</scope>
    <source>
        <strain>MC09</strain>
    </source>
</reference>
<keyword evidence="1" id="KW-1133">Transmembrane helix</keyword>
<gene>
    <name evidence="2" type="ordered locus">Metme_4531</name>
</gene>
<reference evidence="2 3" key="1">
    <citation type="journal article" date="2011" name="J. Bacteriol.">
        <title>Complete Genome Sequence of the Aerobic Marine Methanotroph Methylomonas methanica MC09.</title>
        <authorList>
            <person name="Boden R."/>
            <person name="Cunliffe M."/>
            <person name="Scanlan J."/>
            <person name="Moussard H."/>
            <person name="Kits K.D."/>
            <person name="Klotz M.G."/>
            <person name="Jetten M.S."/>
            <person name="Vuilleumier S."/>
            <person name="Han J."/>
            <person name="Peters L."/>
            <person name="Mikhailova N."/>
            <person name="Teshima H."/>
            <person name="Tapia R."/>
            <person name="Kyrpides N."/>
            <person name="Ivanova N."/>
            <person name="Pagani I."/>
            <person name="Cheng J.F."/>
            <person name="Goodwin L."/>
            <person name="Han C."/>
            <person name="Hauser L."/>
            <person name="Land M.L."/>
            <person name="Lapidus A."/>
            <person name="Lucas S."/>
            <person name="Pitluck S."/>
            <person name="Woyke T."/>
            <person name="Stein L."/>
            <person name="Murrell J.C."/>
        </authorList>
    </citation>
    <scope>NUCLEOTIDE SEQUENCE [LARGE SCALE GENOMIC DNA]</scope>
    <source>
        <strain evidence="2 3">MC09</strain>
    </source>
</reference>